<name>A0A9Q9Y1T6_CYPCA</name>
<organism evidence="3">
    <name type="scientific">Cyprinus carpio</name>
    <name type="common">Common carp</name>
    <dbReference type="NCBI Taxonomy" id="7962"/>
    <lineage>
        <taxon>Eukaryota</taxon>
        <taxon>Metazoa</taxon>
        <taxon>Chordata</taxon>
        <taxon>Craniata</taxon>
        <taxon>Vertebrata</taxon>
        <taxon>Euteleostomi</taxon>
        <taxon>Actinopterygii</taxon>
        <taxon>Neopterygii</taxon>
        <taxon>Teleostei</taxon>
        <taxon>Ostariophysi</taxon>
        <taxon>Cypriniformes</taxon>
        <taxon>Cyprinidae</taxon>
        <taxon>Cyprininae</taxon>
        <taxon>Cyprinus</taxon>
    </lineage>
</organism>
<sequence length="142" mass="15647">MEEFDLQKFKKSDECLFRLLEVLKISIRAVLNDCNLTDESCTNLSKALGSDNNLIELNMSKNNLLDSGVIQLCTGLKTCKLEILKLSNCALTEKSCSALASVLSSDSSSLKELDLSNNTLRDSGVKPLSDGLKNNFKLEILR</sequence>
<dbReference type="InterPro" id="IPR051261">
    <property type="entry name" value="NLR"/>
</dbReference>
<keyword evidence="1" id="KW-0433">Leucine-rich repeat</keyword>
<dbReference type="AlphaFoldDB" id="A0A9Q9Y1T6"/>
<dbReference type="OrthoDB" id="120976at2759"/>
<accession>A0A9Q9Y1T6</accession>
<dbReference type="PANTHER" id="PTHR24106">
    <property type="entry name" value="NACHT, LRR AND CARD DOMAINS-CONTAINING"/>
    <property type="match status" value="1"/>
</dbReference>
<evidence type="ECO:0000256" key="1">
    <source>
        <dbReference type="ARBA" id="ARBA00022614"/>
    </source>
</evidence>
<dbReference type="Pfam" id="PF13516">
    <property type="entry name" value="LRR_6"/>
    <property type="match status" value="2"/>
</dbReference>
<reference evidence="3" key="1">
    <citation type="submission" date="2025-08" db="UniProtKB">
        <authorList>
            <consortium name="RefSeq"/>
        </authorList>
    </citation>
    <scope>IDENTIFICATION</scope>
    <source>
        <tissue evidence="3">Muscle</tissue>
    </source>
</reference>
<keyword evidence="2" id="KW-0677">Repeat</keyword>
<dbReference type="Pfam" id="PF00560">
    <property type="entry name" value="LRR_1"/>
    <property type="match status" value="1"/>
</dbReference>
<dbReference type="InterPro" id="IPR001611">
    <property type="entry name" value="Leu-rich_rpt"/>
</dbReference>
<dbReference type="SMART" id="SM00368">
    <property type="entry name" value="LRR_RI"/>
    <property type="match status" value="4"/>
</dbReference>
<gene>
    <name evidence="3" type="primary">LOC122144929</name>
</gene>
<evidence type="ECO:0000256" key="2">
    <source>
        <dbReference type="ARBA" id="ARBA00022737"/>
    </source>
</evidence>
<protein>
    <submittedName>
        <fullName evidence="3">Ribonuclease inhibitor-like</fullName>
    </submittedName>
</protein>
<evidence type="ECO:0000313" key="3">
    <source>
        <dbReference type="RefSeq" id="XP_042612075.1"/>
    </source>
</evidence>
<proteinExistence type="predicted"/>
<dbReference type="Proteomes" id="UP001155660">
    <property type="component" value="Unplaced"/>
</dbReference>
<dbReference type="KEGG" id="ccar:122144929"/>
<dbReference type="RefSeq" id="XP_042612075.1">
    <property type="nucleotide sequence ID" value="XM_042756141.1"/>
</dbReference>
<dbReference type="GeneID" id="122144929"/>